<feature type="coiled-coil region" evidence="1">
    <location>
        <begin position="83"/>
        <end position="194"/>
    </location>
</feature>
<evidence type="ECO:0000256" key="1">
    <source>
        <dbReference type="SAM" id="Coils"/>
    </source>
</evidence>
<dbReference type="AlphaFoldDB" id="A0AAD9IN97"/>
<keyword evidence="4" id="KW-1185">Reference proteome</keyword>
<feature type="region of interest" description="Disordered" evidence="2">
    <location>
        <begin position="213"/>
        <end position="299"/>
    </location>
</feature>
<comment type="caution">
    <text evidence="3">The sequence shown here is derived from an EMBL/GenBank/DDBJ whole genome shotgun (WGS) entry which is preliminary data.</text>
</comment>
<accession>A0AAD9IN97</accession>
<feature type="compositionally biased region" description="Basic residues" evidence="2">
    <location>
        <begin position="271"/>
        <end position="284"/>
    </location>
</feature>
<sequence length="299" mass="33027">MSAVRVRAYSEAHNRSGPSWVESAVQGSLQAFEWVRTWASGHLEESAARTEQAQEAPAPPSVAQQLEQLSAAASQLLSLSHQMRSVISERDQLRLDLEAEREERQLLEERLSEAEGTMRQLEEALHSEHEANEKAQARLQAERAKLTIAEKARNGLIKDVTILLSRLRRSESGLKEAQAEIADLKERAAKQLEASPADPEVAGALAVVSAIDEIAGQAQDDPQGSTNSQMPPEAQSLIDRLTQELEEARQATSDALERMRRLREEKEVKPPKRTGRPRGRPRKHPLPEGGSEDAALPTT</sequence>
<reference evidence="3" key="1">
    <citation type="submission" date="2021-01" db="EMBL/GenBank/DDBJ databases">
        <authorList>
            <person name="Eckstrom K.M.E."/>
        </authorList>
    </citation>
    <scope>NUCLEOTIDE SEQUENCE</scope>
    <source>
        <strain evidence="3">UVCC 0001</strain>
    </source>
</reference>
<dbReference type="Proteomes" id="UP001255856">
    <property type="component" value="Unassembled WGS sequence"/>
</dbReference>
<evidence type="ECO:0000313" key="4">
    <source>
        <dbReference type="Proteomes" id="UP001255856"/>
    </source>
</evidence>
<gene>
    <name evidence="3" type="ORF">QBZ16_001901</name>
</gene>
<name>A0AAD9IN97_PROWI</name>
<evidence type="ECO:0000313" key="3">
    <source>
        <dbReference type="EMBL" id="KAK2079507.1"/>
    </source>
</evidence>
<evidence type="ECO:0000256" key="2">
    <source>
        <dbReference type="SAM" id="MobiDB-lite"/>
    </source>
</evidence>
<keyword evidence="1" id="KW-0175">Coiled coil</keyword>
<dbReference type="EMBL" id="JASFZW010000002">
    <property type="protein sequence ID" value="KAK2079507.1"/>
    <property type="molecule type" value="Genomic_DNA"/>
</dbReference>
<protein>
    <submittedName>
        <fullName evidence="3">Uncharacterized protein</fullName>
    </submittedName>
</protein>
<organism evidence="3 4">
    <name type="scientific">Prototheca wickerhamii</name>
    <dbReference type="NCBI Taxonomy" id="3111"/>
    <lineage>
        <taxon>Eukaryota</taxon>
        <taxon>Viridiplantae</taxon>
        <taxon>Chlorophyta</taxon>
        <taxon>core chlorophytes</taxon>
        <taxon>Trebouxiophyceae</taxon>
        <taxon>Chlorellales</taxon>
        <taxon>Chlorellaceae</taxon>
        <taxon>Prototheca</taxon>
    </lineage>
</organism>
<proteinExistence type="predicted"/>
<feature type="compositionally biased region" description="Polar residues" evidence="2">
    <location>
        <begin position="220"/>
        <end position="230"/>
    </location>
</feature>
<feature type="compositionally biased region" description="Basic and acidic residues" evidence="2">
    <location>
        <begin position="241"/>
        <end position="270"/>
    </location>
</feature>